<dbReference type="Pfam" id="PF07714">
    <property type="entry name" value="PK_Tyr_Ser-Thr"/>
    <property type="match status" value="1"/>
</dbReference>
<name>A0A485KTP0_9STRA</name>
<evidence type="ECO:0000313" key="8">
    <source>
        <dbReference type="EMBL" id="VFT88128.1"/>
    </source>
</evidence>
<gene>
    <name evidence="8" type="primary">Aste57867_11265</name>
    <name evidence="7" type="ORF">As57867_011223</name>
    <name evidence="8" type="ORF">ASTE57867_11265</name>
</gene>
<dbReference type="PROSITE" id="PS50011">
    <property type="entry name" value="PROTEIN_KINASE_DOM"/>
    <property type="match status" value="1"/>
</dbReference>
<feature type="binding site" evidence="4">
    <location>
        <position position="432"/>
    </location>
    <ligand>
        <name>ATP</name>
        <dbReference type="ChEBI" id="CHEBI:30616"/>
    </ligand>
</feature>
<dbReference type="GO" id="GO:0005524">
    <property type="term" value="F:ATP binding"/>
    <property type="evidence" value="ECO:0007669"/>
    <property type="project" value="UniProtKB-UniRule"/>
</dbReference>
<dbReference type="PANTHER" id="PTHR44329:SF214">
    <property type="entry name" value="PROTEIN KINASE DOMAIN-CONTAINING PROTEIN"/>
    <property type="match status" value="1"/>
</dbReference>
<dbReference type="SUPFAM" id="SSF56112">
    <property type="entry name" value="Protein kinase-like (PK-like)"/>
    <property type="match status" value="1"/>
</dbReference>
<dbReference type="InterPro" id="IPR008271">
    <property type="entry name" value="Ser/Thr_kinase_AS"/>
</dbReference>
<dbReference type="InterPro" id="IPR011009">
    <property type="entry name" value="Kinase-like_dom_sf"/>
</dbReference>
<dbReference type="EMBL" id="VJMH01005264">
    <property type="protein sequence ID" value="KAF0698097.1"/>
    <property type="molecule type" value="Genomic_DNA"/>
</dbReference>
<evidence type="ECO:0000256" key="5">
    <source>
        <dbReference type="SAM" id="Phobius"/>
    </source>
</evidence>
<dbReference type="PROSITE" id="PS00107">
    <property type="entry name" value="PROTEIN_KINASE_ATP"/>
    <property type="match status" value="1"/>
</dbReference>
<reference evidence="7" key="2">
    <citation type="submission" date="2019-06" db="EMBL/GenBank/DDBJ databases">
        <title>Genomics analysis of Aphanomyces spp. identifies a new class of oomycete effector associated with host adaptation.</title>
        <authorList>
            <person name="Gaulin E."/>
        </authorList>
    </citation>
    <scope>NUCLEOTIDE SEQUENCE</scope>
    <source>
        <strain evidence="7">CBS 578.67</strain>
    </source>
</reference>
<dbReference type="SMART" id="SM00220">
    <property type="entry name" value="S_TKc"/>
    <property type="match status" value="1"/>
</dbReference>
<keyword evidence="5" id="KW-1133">Transmembrane helix</keyword>
<sequence length="673" mass="75236">MNKKRCGQNDDKNHIHLIDMRQLLRIGLGTSLAAGIAVSQCPYSDWAATAIQTFNVDTNSFEIVDRNCTVLPDDTLFQAVGDISGLDEFECELNYTNRPELISLANATLPSDMIESLTLQNIGITSLEGMASWLTVSDMQLWLIDMKLDSIPIDLPTEDMSIVLQNITLVNTSSFKNLHPQALCIIGMDNFSLEDIDWPKLEMLLLANLTGMTISNVEFRGLRDLFCANMSIQSITNLVLEFDPFSMCVLKGRCFQGLTHRSSTLQESYISDWTMDNTTFDIFERMNLFGASRPTVDSISYVTVNRSYCTREGGVVQSIWPFDTFEGESYSVCVVTPTFTEPISTNVNLIFVGIAVLLVTLGAIVWLKNGPKGEYQTIPSVANFSFDEEINMQHLDIVRIEATDVVLNNILGSGTFAVVWLGTYCGEPVAIKMLHANPMVTLAQLQSFVEEIKLMSELKSPHIVKLIGACWTRPGTLKCVMELMDGGDLRNYLAMHKAEEFPWSEKLRHIFNIVDGLVYLHSLFIVHRDLKSKNILLDSTKGTKLTDFGISKEDVEMTMTMGVGTARWMAPEVIRESNYSVAADIYSFGMVLSEFDTHQIPYHELTNTSSGHLATELYISNQVADGTLQPTFTKRMPSWLRTIALQCLALNPDERPAAVELAYLLQKGMRELG</sequence>
<dbReference type="InterPro" id="IPR001245">
    <property type="entry name" value="Ser-Thr/Tyr_kinase_cat_dom"/>
</dbReference>
<dbReference type="OrthoDB" id="6718656at2759"/>
<feature type="transmembrane region" description="Helical" evidence="5">
    <location>
        <begin position="347"/>
        <end position="367"/>
    </location>
</feature>
<evidence type="ECO:0000256" key="2">
    <source>
        <dbReference type="ARBA" id="ARBA00022741"/>
    </source>
</evidence>
<evidence type="ECO:0000259" key="6">
    <source>
        <dbReference type="PROSITE" id="PS50011"/>
    </source>
</evidence>
<keyword evidence="5" id="KW-0812">Transmembrane</keyword>
<dbReference type="Proteomes" id="UP000332933">
    <property type="component" value="Unassembled WGS sequence"/>
</dbReference>
<dbReference type="EMBL" id="CAADRA010005285">
    <property type="protein sequence ID" value="VFT88128.1"/>
    <property type="molecule type" value="Genomic_DNA"/>
</dbReference>
<dbReference type="PRINTS" id="PR00109">
    <property type="entry name" value="TYRKINASE"/>
</dbReference>
<keyword evidence="5" id="KW-0472">Membrane</keyword>
<dbReference type="PANTHER" id="PTHR44329">
    <property type="entry name" value="SERINE/THREONINE-PROTEIN KINASE TNNI3K-RELATED"/>
    <property type="match status" value="1"/>
</dbReference>
<proteinExistence type="predicted"/>
<evidence type="ECO:0000256" key="3">
    <source>
        <dbReference type="ARBA" id="ARBA00022840"/>
    </source>
</evidence>
<protein>
    <submittedName>
        <fullName evidence="8">Aste57867_11265 protein</fullName>
    </submittedName>
</protein>
<evidence type="ECO:0000313" key="9">
    <source>
        <dbReference type="Proteomes" id="UP000332933"/>
    </source>
</evidence>
<feature type="domain" description="Protein kinase" evidence="6">
    <location>
        <begin position="405"/>
        <end position="669"/>
    </location>
</feature>
<evidence type="ECO:0000313" key="7">
    <source>
        <dbReference type="EMBL" id="KAF0698097.1"/>
    </source>
</evidence>
<dbReference type="Gene3D" id="1.10.510.10">
    <property type="entry name" value="Transferase(Phosphotransferase) domain 1"/>
    <property type="match status" value="1"/>
</dbReference>
<evidence type="ECO:0000256" key="1">
    <source>
        <dbReference type="ARBA" id="ARBA00022527"/>
    </source>
</evidence>
<dbReference type="InterPro" id="IPR051681">
    <property type="entry name" value="Ser/Thr_Kinases-Pseudokinases"/>
</dbReference>
<keyword evidence="9" id="KW-1185">Reference proteome</keyword>
<keyword evidence="1" id="KW-0418">Kinase</keyword>
<keyword evidence="3 4" id="KW-0067">ATP-binding</keyword>
<organism evidence="8 9">
    <name type="scientific">Aphanomyces stellatus</name>
    <dbReference type="NCBI Taxonomy" id="120398"/>
    <lineage>
        <taxon>Eukaryota</taxon>
        <taxon>Sar</taxon>
        <taxon>Stramenopiles</taxon>
        <taxon>Oomycota</taxon>
        <taxon>Saprolegniomycetes</taxon>
        <taxon>Saprolegniales</taxon>
        <taxon>Verrucalvaceae</taxon>
        <taxon>Aphanomyces</taxon>
    </lineage>
</organism>
<reference evidence="8 9" key="1">
    <citation type="submission" date="2019-03" db="EMBL/GenBank/DDBJ databases">
        <authorList>
            <person name="Gaulin E."/>
            <person name="Dumas B."/>
        </authorList>
    </citation>
    <scope>NUCLEOTIDE SEQUENCE [LARGE SCALE GENOMIC DNA]</scope>
    <source>
        <strain evidence="8">CBS 568.67</strain>
    </source>
</reference>
<keyword evidence="2 4" id="KW-0547">Nucleotide-binding</keyword>
<dbReference type="AlphaFoldDB" id="A0A485KTP0"/>
<evidence type="ECO:0000256" key="4">
    <source>
        <dbReference type="PROSITE-ProRule" id="PRU10141"/>
    </source>
</evidence>
<keyword evidence="1" id="KW-0723">Serine/threonine-protein kinase</keyword>
<dbReference type="InterPro" id="IPR017441">
    <property type="entry name" value="Protein_kinase_ATP_BS"/>
</dbReference>
<dbReference type="PROSITE" id="PS00108">
    <property type="entry name" value="PROTEIN_KINASE_ST"/>
    <property type="match status" value="1"/>
</dbReference>
<keyword evidence="1" id="KW-0808">Transferase</keyword>
<dbReference type="InterPro" id="IPR000719">
    <property type="entry name" value="Prot_kinase_dom"/>
</dbReference>
<accession>A0A485KTP0</accession>
<dbReference type="GO" id="GO:0004674">
    <property type="term" value="F:protein serine/threonine kinase activity"/>
    <property type="evidence" value="ECO:0007669"/>
    <property type="project" value="UniProtKB-KW"/>
</dbReference>